<dbReference type="SUPFAM" id="SSF103088">
    <property type="entry name" value="OmpA-like"/>
    <property type="match status" value="1"/>
</dbReference>
<evidence type="ECO:0000313" key="4">
    <source>
        <dbReference type="EMBL" id="MFC4621106.1"/>
    </source>
</evidence>
<proteinExistence type="predicted"/>
<evidence type="ECO:0000256" key="2">
    <source>
        <dbReference type="SAM" id="Phobius"/>
    </source>
</evidence>
<feature type="transmembrane region" description="Helical" evidence="2">
    <location>
        <begin position="12"/>
        <end position="35"/>
    </location>
</feature>
<dbReference type="Proteomes" id="UP001595967">
    <property type="component" value="Unassembled WGS sequence"/>
</dbReference>
<evidence type="ECO:0000259" key="3">
    <source>
        <dbReference type="PROSITE" id="PS51123"/>
    </source>
</evidence>
<sequence length="181" mass="18313">MSRATDDDDQQRFALGLVFTLVAVVVASVVGFAAYRSTGPSAAGADAAAAMAVAPAPAEPAALAPAAVVLTEQAAVRVDGNVVKFFFATGKTEVAAGAHDALVDVVEGAKAGKRVQISGFHDATGDAAVNADLAKRRAQAVRDALQGLGVAEAQIELAKPAQTLASGSNDEARRVEVFLLD</sequence>
<keyword evidence="2" id="KW-0812">Transmembrane</keyword>
<keyword evidence="1 2" id="KW-0472">Membrane</keyword>
<reference evidence="5" key="1">
    <citation type="journal article" date="2019" name="Int. J. Syst. Evol. Microbiol.">
        <title>The Global Catalogue of Microorganisms (GCM) 10K type strain sequencing project: providing services to taxonomists for standard genome sequencing and annotation.</title>
        <authorList>
            <consortium name="The Broad Institute Genomics Platform"/>
            <consortium name="The Broad Institute Genome Sequencing Center for Infectious Disease"/>
            <person name="Wu L."/>
            <person name="Ma J."/>
        </authorList>
    </citation>
    <scope>NUCLEOTIDE SEQUENCE [LARGE SCALE GENOMIC DNA]</scope>
    <source>
        <strain evidence="5">JCM 11650</strain>
    </source>
</reference>
<dbReference type="Pfam" id="PF00691">
    <property type="entry name" value="OmpA"/>
    <property type="match status" value="1"/>
</dbReference>
<gene>
    <name evidence="4" type="ORF">ACFO3A_02600</name>
</gene>
<dbReference type="InterPro" id="IPR036737">
    <property type="entry name" value="OmpA-like_sf"/>
</dbReference>
<dbReference type="Gene3D" id="3.30.1330.60">
    <property type="entry name" value="OmpA-like domain"/>
    <property type="match status" value="1"/>
</dbReference>
<protein>
    <submittedName>
        <fullName evidence="4">OmpA family protein</fullName>
    </submittedName>
</protein>
<dbReference type="InterPro" id="IPR006665">
    <property type="entry name" value="OmpA-like"/>
</dbReference>
<keyword evidence="5" id="KW-1185">Reference proteome</keyword>
<organism evidence="4 5">
    <name type="scientific">Comamonas nitrativorans</name>
    <dbReference type="NCBI Taxonomy" id="108437"/>
    <lineage>
        <taxon>Bacteria</taxon>
        <taxon>Pseudomonadati</taxon>
        <taxon>Pseudomonadota</taxon>
        <taxon>Betaproteobacteria</taxon>
        <taxon>Burkholderiales</taxon>
        <taxon>Comamonadaceae</taxon>
        <taxon>Comamonas</taxon>
    </lineage>
</organism>
<evidence type="ECO:0000256" key="1">
    <source>
        <dbReference type="PROSITE-ProRule" id="PRU00473"/>
    </source>
</evidence>
<keyword evidence="2" id="KW-1133">Transmembrane helix</keyword>
<accession>A0ABV9GW39</accession>
<dbReference type="EMBL" id="JBHSEW010000002">
    <property type="protein sequence ID" value="MFC4621106.1"/>
    <property type="molecule type" value="Genomic_DNA"/>
</dbReference>
<dbReference type="PROSITE" id="PS51123">
    <property type="entry name" value="OMPA_2"/>
    <property type="match status" value="1"/>
</dbReference>
<comment type="caution">
    <text evidence="4">The sequence shown here is derived from an EMBL/GenBank/DDBJ whole genome shotgun (WGS) entry which is preliminary data.</text>
</comment>
<dbReference type="RefSeq" id="WP_377723741.1">
    <property type="nucleotide sequence ID" value="NZ_JBHSEW010000002.1"/>
</dbReference>
<feature type="domain" description="OmpA-like" evidence="3">
    <location>
        <begin position="74"/>
        <end position="181"/>
    </location>
</feature>
<name>A0ABV9GW39_9BURK</name>
<dbReference type="CDD" id="cd07185">
    <property type="entry name" value="OmpA_C-like"/>
    <property type="match status" value="1"/>
</dbReference>
<evidence type="ECO:0000313" key="5">
    <source>
        <dbReference type="Proteomes" id="UP001595967"/>
    </source>
</evidence>